<evidence type="ECO:0000313" key="9">
    <source>
        <dbReference type="Proteomes" id="UP001652461"/>
    </source>
</evidence>
<evidence type="ECO:0000256" key="2">
    <source>
        <dbReference type="ARBA" id="ARBA00007430"/>
    </source>
</evidence>
<comment type="caution">
    <text evidence="8">The sequence shown here is derived from an EMBL/GenBank/DDBJ whole genome shotgun (WGS) entry which is preliminary data.</text>
</comment>
<dbReference type="PANTHER" id="PTHR30250">
    <property type="entry name" value="PST FAMILY PREDICTED COLANIC ACID TRANSPORTER"/>
    <property type="match status" value="1"/>
</dbReference>
<feature type="transmembrane region" description="Helical" evidence="7">
    <location>
        <begin position="47"/>
        <end position="71"/>
    </location>
</feature>
<feature type="transmembrane region" description="Helical" evidence="7">
    <location>
        <begin position="417"/>
        <end position="434"/>
    </location>
</feature>
<comment type="similarity">
    <text evidence="2">Belongs to the polysaccharide synthase family.</text>
</comment>
<dbReference type="CDD" id="cd13127">
    <property type="entry name" value="MATE_tuaB_like"/>
    <property type="match status" value="1"/>
</dbReference>
<evidence type="ECO:0000256" key="5">
    <source>
        <dbReference type="ARBA" id="ARBA00022989"/>
    </source>
</evidence>
<evidence type="ECO:0000256" key="6">
    <source>
        <dbReference type="ARBA" id="ARBA00023136"/>
    </source>
</evidence>
<gene>
    <name evidence="8" type="ORF">OCV63_02840</name>
</gene>
<organism evidence="8 9">
    <name type="scientific">Laedolimicola ammoniilytica</name>
    <dbReference type="NCBI Taxonomy" id="2981771"/>
    <lineage>
        <taxon>Bacteria</taxon>
        <taxon>Bacillati</taxon>
        <taxon>Bacillota</taxon>
        <taxon>Clostridia</taxon>
        <taxon>Lachnospirales</taxon>
        <taxon>Lachnospiraceae</taxon>
        <taxon>Laedolimicola</taxon>
    </lineage>
</organism>
<dbReference type="Proteomes" id="UP001652461">
    <property type="component" value="Unassembled WGS sequence"/>
</dbReference>
<feature type="transmembrane region" description="Helical" evidence="7">
    <location>
        <begin position="180"/>
        <end position="197"/>
    </location>
</feature>
<comment type="subcellular location">
    <subcellularLocation>
        <location evidence="1">Cell membrane</location>
        <topology evidence="1">Multi-pass membrane protein</topology>
    </subcellularLocation>
</comment>
<protein>
    <submittedName>
        <fullName evidence="8">Lipopolysaccharide biosynthesis protein</fullName>
    </submittedName>
</protein>
<reference evidence="8 9" key="1">
    <citation type="journal article" date="2021" name="ISME Commun">
        <title>Automated analysis of genomic sequences facilitates high-throughput and comprehensive description of bacteria.</title>
        <authorList>
            <person name="Hitch T.C.A."/>
        </authorList>
    </citation>
    <scope>NUCLEOTIDE SEQUENCE [LARGE SCALE GENOMIC DNA]</scope>
    <source>
        <strain evidence="8 9">Sanger_04</strain>
    </source>
</reference>
<feature type="transmembrane region" description="Helical" evidence="7">
    <location>
        <begin position="366"/>
        <end position="397"/>
    </location>
</feature>
<feature type="transmembrane region" description="Helical" evidence="7">
    <location>
        <begin position="122"/>
        <end position="140"/>
    </location>
</feature>
<keyword evidence="3" id="KW-1003">Cell membrane</keyword>
<dbReference type="InterPro" id="IPR050833">
    <property type="entry name" value="Poly_Biosynth_Transport"/>
</dbReference>
<keyword evidence="5 7" id="KW-1133">Transmembrane helix</keyword>
<evidence type="ECO:0000313" key="8">
    <source>
        <dbReference type="EMBL" id="MCU6695832.1"/>
    </source>
</evidence>
<dbReference type="RefSeq" id="WP_158361914.1">
    <property type="nucleotide sequence ID" value="NZ_JAOQKC010000003.1"/>
</dbReference>
<feature type="transmembrane region" description="Helical" evidence="7">
    <location>
        <begin position="441"/>
        <end position="459"/>
    </location>
</feature>
<name>A0ABT2RUI7_9FIRM</name>
<feature type="transmembrane region" description="Helical" evidence="7">
    <location>
        <begin position="152"/>
        <end position="174"/>
    </location>
</feature>
<keyword evidence="4 7" id="KW-0812">Transmembrane</keyword>
<keyword evidence="9" id="KW-1185">Reference proteome</keyword>
<dbReference type="Pfam" id="PF13440">
    <property type="entry name" value="Polysacc_synt_3"/>
    <property type="match status" value="1"/>
</dbReference>
<evidence type="ECO:0000256" key="4">
    <source>
        <dbReference type="ARBA" id="ARBA00022692"/>
    </source>
</evidence>
<keyword evidence="6 7" id="KW-0472">Membrane</keyword>
<sequence length="482" mass="53768">MKNEQNLKERAIEGTVWKFAEKIGMQLISIVIQIVLARLLLPEDYGVVGLLSIFISISDVFILQGFTTALIQKSEADELDYSSVFFANLAMSIIIYVVFYMIAPSVAKFYKTPQLTEVMRVMSINIVVGAFSAVHNAIVSKNLEFRISFMRNIANIVSQGIVGIGMACANFGVWSLVGSKIVGTLVGTMVLCITVKWRPQCIFSFQRIKFLFRYSSKVLCTNLLNTIFNNMHSLIIGRFFSATDVGYYQRGQQIPQAAMIAVDGSMCEVLYPTLSLLQNDLDKLKKALRRSMKTSMYLILPMLMGLAVTARQMTILLLTEKWLPSVPFMQLTCAITAFWPLSARTHALNAIGRSDVTLKLSIISKILTLVMILISVPMGIYAIMWGTLLASGISFWITSHYANKYLGYSLKELIHDIGSPIALSCGMGIFVILIGKIEIGLAMGLFMQILGGIIFYVGLSEILKLEQYEYLKNLILNILHKN</sequence>
<evidence type="ECO:0000256" key="1">
    <source>
        <dbReference type="ARBA" id="ARBA00004651"/>
    </source>
</evidence>
<proteinExistence type="inferred from homology"/>
<evidence type="ECO:0000256" key="3">
    <source>
        <dbReference type="ARBA" id="ARBA00022475"/>
    </source>
</evidence>
<accession>A0ABT2RUI7</accession>
<feature type="transmembrane region" description="Helical" evidence="7">
    <location>
        <begin position="296"/>
        <end position="319"/>
    </location>
</feature>
<feature type="transmembrane region" description="Helical" evidence="7">
    <location>
        <begin position="83"/>
        <end position="102"/>
    </location>
</feature>
<dbReference type="EMBL" id="JAOQKC010000003">
    <property type="protein sequence ID" value="MCU6695832.1"/>
    <property type="molecule type" value="Genomic_DNA"/>
</dbReference>
<dbReference type="PANTHER" id="PTHR30250:SF10">
    <property type="entry name" value="LIPOPOLYSACCHARIDE BIOSYNTHESIS PROTEIN WZXC"/>
    <property type="match status" value="1"/>
</dbReference>
<evidence type="ECO:0000256" key="7">
    <source>
        <dbReference type="SAM" id="Phobius"/>
    </source>
</evidence>
<feature type="transmembrane region" description="Helical" evidence="7">
    <location>
        <begin position="325"/>
        <end position="345"/>
    </location>
</feature>
<feature type="transmembrane region" description="Helical" evidence="7">
    <location>
        <begin position="23"/>
        <end position="41"/>
    </location>
</feature>